<sequence>MSPSWGDLPTPLPYSLTPGCGEWTPEQITQALEQFETIKRAVDESGQAPPLEPEVVDAVMQCTRWMRHATARPGFGVIGFCS</sequence>
<accession>A0ABW1MSZ3</accession>
<gene>
    <name evidence="2" type="ORF">ACFP4F_28690</name>
</gene>
<feature type="domain" description="DUF7691" evidence="1">
    <location>
        <begin position="5"/>
        <end position="82"/>
    </location>
</feature>
<evidence type="ECO:0000313" key="2">
    <source>
        <dbReference type="EMBL" id="MFC6066500.1"/>
    </source>
</evidence>
<proteinExistence type="predicted"/>
<organism evidence="2 3">
    <name type="scientific">Streptomyces ochraceiscleroticus</name>
    <dbReference type="NCBI Taxonomy" id="47761"/>
    <lineage>
        <taxon>Bacteria</taxon>
        <taxon>Bacillati</taxon>
        <taxon>Actinomycetota</taxon>
        <taxon>Actinomycetes</taxon>
        <taxon>Kitasatosporales</taxon>
        <taxon>Streptomycetaceae</taxon>
        <taxon>Streptomyces</taxon>
    </lineage>
</organism>
<keyword evidence="3" id="KW-1185">Reference proteome</keyword>
<comment type="caution">
    <text evidence="2">The sequence shown here is derived from an EMBL/GenBank/DDBJ whole genome shotgun (WGS) entry which is preliminary data.</text>
</comment>
<dbReference type="RefSeq" id="WP_031067041.1">
    <property type="nucleotide sequence ID" value="NZ_JBHSPX010000008.1"/>
</dbReference>
<dbReference type="Proteomes" id="UP001596139">
    <property type="component" value="Unassembled WGS sequence"/>
</dbReference>
<dbReference type="InterPro" id="IPR056108">
    <property type="entry name" value="DUF7691"/>
</dbReference>
<evidence type="ECO:0000313" key="3">
    <source>
        <dbReference type="Proteomes" id="UP001596139"/>
    </source>
</evidence>
<reference evidence="3" key="1">
    <citation type="journal article" date="2019" name="Int. J. Syst. Evol. Microbiol.">
        <title>The Global Catalogue of Microorganisms (GCM) 10K type strain sequencing project: providing services to taxonomists for standard genome sequencing and annotation.</title>
        <authorList>
            <consortium name="The Broad Institute Genomics Platform"/>
            <consortium name="The Broad Institute Genome Sequencing Center for Infectious Disease"/>
            <person name="Wu L."/>
            <person name="Ma J."/>
        </authorList>
    </citation>
    <scope>NUCLEOTIDE SEQUENCE [LARGE SCALE GENOMIC DNA]</scope>
    <source>
        <strain evidence="3">CGMCC 1.15180</strain>
    </source>
</reference>
<name>A0ABW1MSZ3_9ACTN</name>
<dbReference type="EMBL" id="JBHSPX010000008">
    <property type="protein sequence ID" value="MFC6066500.1"/>
    <property type="molecule type" value="Genomic_DNA"/>
</dbReference>
<protein>
    <recommendedName>
        <fullName evidence="1">DUF7691 domain-containing protein</fullName>
    </recommendedName>
</protein>
<dbReference type="Pfam" id="PF24740">
    <property type="entry name" value="DUF7691"/>
    <property type="match status" value="1"/>
</dbReference>
<evidence type="ECO:0000259" key="1">
    <source>
        <dbReference type="Pfam" id="PF24740"/>
    </source>
</evidence>